<evidence type="ECO:0000256" key="2">
    <source>
        <dbReference type="SAM" id="Phobius"/>
    </source>
</evidence>
<sequence length="58" mass="6313">MLRVLHEEDMMPEVGPRQEEINPREARQGRLGRPVLAVLVASVSLVILLLAGLAIGVV</sequence>
<evidence type="ECO:0000256" key="1">
    <source>
        <dbReference type="SAM" id="MobiDB-lite"/>
    </source>
</evidence>
<reference evidence="3 4" key="1">
    <citation type="submission" date="2019-03" db="EMBL/GenBank/DDBJ databases">
        <title>Genomic Encyclopedia of Type Strains, Phase IV (KMG-IV): sequencing the most valuable type-strain genomes for metagenomic binning, comparative biology and taxonomic classification.</title>
        <authorList>
            <person name="Goeker M."/>
        </authorList>
    </citation>
    <scope>NUCLEOTIDE SEQUENCE [LARGE SCALE GENOMIC DNA]</scope>
    <source>
        <strain evidence="3 4">DSM 19345</strain>
    </source>
</reference>
<protein>
    <submittedName>
        <fullName evidence="3">Uncharacterized protein</fullName>
    </submittedName>
</protein>
<keyword evidence="2" id="KW-0812">Transmembrane</keyword>
<comment type="caution">
    <text evidence="3">The sequence shown here is derived from an EMBL/GenBank/DDBJ whole genome shotgun (WGS) entry which is preliminary data.</text>
</comment>
<keyword evidence="4" id="KW-1185">Reference proteome</keyword>
<feature type="region of interest" description="Disordered" evidence="1">
    <location>
        <begin position="1"/>
        <end position="25"/>
    </location>
</feature>
<dbReference type="Proteomes" id="UP000295678">
    <property type="component" value="Unassembled WGS sequence"/>
</dbReference>
<dbReference type="EMBL" id="SMAK01000004">
    <property type="protein sequence ID" value="TCT11474.1"/>
    <property type="molecule type" value="Genomic_DNA"/>
</dbReference>
<name>A0A4R3MCN6_9HYPH</name>
<feature type="compositionally biased region" description="Basic and acidic residues" evidence="1">
    <location>
        <begin position="16"/>
        <end position="25"/>
    </location>
</feature>
<organism evidence="3 4">
    <name type="scientific">Tepidamorphus gemmatus</name>
    <dbReference type="NCBI Taxonomy" id="747076"/>
    <lineage>
        <taxon>Bacteria</taxon>
        <taxon>Pseudomonadati</taxon>
        <taxon>Pseudomonadota</taxon>
        <taxon>Alphaproteobacteria</taxon>
        <taxon>Hyphomicrobiales</taxon>
        <taxon>Tepidamorphaceae</taxon>
        <taxon>Tepidamorphus</taxon>
    </lineage>
</organism>
<evidence type="ECO:0000313" key="3">
    <source>
        <dbReference type="EMBL" id="TCT11474.1"/>
    </source>
</evidence>
<keyword evidence="2" id="KW-0472">Membrane</keyword>
<feature type="transmembrane region" description="Helical" evidence="2">
    <location>
        <begin position="34"/>
        <end position="57"/>
    </location>
</feature>
<keyword evidence="2" id="KW-1133">Transmembrane helix</keyword>
<gene>
    <name evidence="3" type="ORF">EDC22_104236</name>
</gene>
<dbReference type="RefSeq" id="WP_165926838.1">
    <property type="nucleotide sequence ID" value="NZ_SMAK01000004.1"/>
</dbReference>
<evidence type="ECO:0000313" key="4">
    <source>
        <dbReference type="Proteomes" id="UP000295678"/>
    </source>
</evidence>
<proteinExistence type="predicted"/>
<accession>A0A4R3MCN6</accession>
<dbReference type="AlphaFoldDB" id="A0A4R3MCN6"/>